<reference evidence="2" key="1">
    <citation type="submission" date="2025-08" db="UniProtKB">
        <authorList>
            <consortium name="RefSeq"/>
        </authorList>
    </citation>
    <scope>IDENTIFICATION</scope>
    <source>
        <strain evidence="2">Tuebingen</strain>
        <tissue evidence="2">Fibroblasts and whole tissue</tissue>
    </source>
</reference>
<protein>
    <submittedName>
        <fullName evidence="2">Uncharacterized protein si:ch73-256j6.4 isoform X1</fullName>
    </submittedName>
</protein>
<keyword evidence="1" id="KW-1185">Reference proteome</keyword>
<sequence>MFPRFCFCLCLWRLVGGFPFHIYQVQEGKSVTLSSGVTELKNDNHIKWRFVIEDTLIAEINKQTNRFSVFDDVLDGGFRDRLKLDNKTGSLTITNTRTDDQSIYILQTNQMNKMVFLSFSDKIEMKDEEYSVTLSSGVSELKNDDQIQWRFGDGDTLIAEINKQTNRFSVFDDVLDGRFRDRLKLDKKTGSLTITDTRTEHAGDYKLQTNNETNTVKLTVPGNRKRVSVKMGNSVTLSSGVSELRNDDQIQWRFGYGDTLIAEINKQTSRFSVFDDVLDGRFRDRLKLDKKTESLTITDTRTEHAGDYKLQTNNLHISFDLTVCDEISVKEGDSVTLSSGFTGNMIFWMFRKEQNLIAKFLEFFGRVSVFVDNLDKRFRDRLELDNKTGSLTITDIRTEHSGVYERWSNVGKIHFFLTVAPLPVPVLIRNSSQCFSSVQYNCSVLCSVVNVSAVSLSWYKGNSLLSSISVSDLSISLSLPLEVEYQDNNTYSCVINNTISNQTQHLDISQLCPTCSGSVHCCGPTEAAIRLVLSALVGVAIGIIVLYDIRSRRAEQDQAHIHASQT</sequence>
<dbReference type="RefSeq" id="XP_073793134.1">
    <property type="nucleotide sequence ID" value="XM_073937033.1"/>
</dbReference>
<evidence type="ECO:0000313" key="1">
    <source>
        <dbReference type="Proteomes" id="UP000000437"/>
    </source>
</evidence>
<gene>
    <name evidence="2" type="primary">si:ch73-256j6.4</name>
</gene>
<accession>A0AC58IFX9</accession>
<organism evidence="1 2">
    <name type="scientific">Danio rerio</name>
    <name type="common">Zebrafish</name>
    <name type="synonym">Brachydanio rerio</name>
    <dbReference type="NCBI Taxonomy" id="7955"/>
    <lineage>
        <taxon>Eukaryota</taxon>
        <taxon>Metazoa</taxon>
        <taxon>Chordata</taxon>
        <taxon>Craniata</taxon>
        <taxon>Vertebrata</taxon>
        <taxon>Euteleostomi</taxon>
        <taxon>Actinopterygii</taxon>
        <taxon>Neopterygii</taxon>
        <taxon>Teleostei</taxon>
        <taxon>Ostariophysi</taxon>
        <taxon>Cypriniformes</taxon>
        <taxon>Danionidae</taxon>
        <taxon>Danioninae</taxon>
        <taxon>Danio</taxon>
    </lineage>
</organism>
<dbReference type="Proteomes" id="UP000000437">
    <property type="component" value="Chromosome 22"/>
</dbReference>
<evidence type="ECO:0000313" key="2">
    <source>
        <dbReference type="RefSeq" id="XP_073793134.1"/>
    </source>
</evidence>
<name>A0AC58IFX9_DANRE</name>
<proteinExistence type="predicted"/>